<sequence>MAFSGTDRFTVVSLTGGQPLLRQAQSSSSFNLSEPAIITLQGLPSQIASYQKQGDDLILNLPESDTLRYQHFFTEVAGERSTLLFQQGSLLQQAQFSTETMDDDQAVITLTPALQPVDRANALTPFPANVTAASEPALSGVSVAENQTQASEKTASGTEGTSGDAASTLTFAHAAETATLVSTSTAAETDAVVLPALTLDPVNGDNTVSYKEGIYGVIFSGTAAHLPSGTTIELTLDGRVWQGSTWQDQWQVQISDSELKTIKDGNYSITVRAADANGNSTSLSHDLLLIT</sequence>
<feature type="non-terminal residue" evidence="3">
    <location>
        <position position="291"/>
    </location>
</feature>
<feature type="domain" description="Biofilm-associated protein BapA-like prefix-like" evidence="2">
    <location>
        <begin position="23"/>
        <end position="100"/>
    </location>
</feature>
<dbReference type="InterPro" id="IPR013783">
    <property type="entry name" value="Ig-like_fold"/>
</dbReference>
<dbReference type="InterPro" id="IPR048051">
    <property type="entry name" value="BapA-like_prefix-like"/>
</dbReference>
<dbReference type="Gene3D" id="2.60.40.10">
    <property type="entry name" value="Immunoglobulins"/>
    <property type="match status" value="1"/>
</dbReference>
<keyword evidence="4" id="KW-1185">Reference proteome</keyword>
<comment type="caution">
    <text evidence="3">The sequence shown here is derived from an EMBL/GenBank/DDBJ whole genome shotgun (WGS) entry which is preliminary data.</text>
</comment>
<organism evidence="3 4">
    <name type="scientific">Pantoea deleyi</name>
    <dbReference type="NCBI Taxonomy" id="470932"/>
    <lineage>
        <taxon>Bacteria</taxon>
        <taxon>Pseudomonadati</taxon>
        <taxon>Pseudomonadota</taxon>
        <taxon>Gammaproteobacteria</taxon>
        <taxon>Enterobacterales</taxon>
        <taxon>Erwiniaceae</taxon>
        <taxon>Pantoea</taxon>
    </lineage>
</organism>
<dbReference type="RefSeq" id="WP_140916851.1">
    <property type="nucleotide sequence ID" value="NZ_VHJA01000025.1"/>
</dbReference>
<protein>
    <submittedName>
        <fullName evidence="3">BapA prefix-like domain-containing protein</fullName>
    </submittedName>
</protein>
<evidence type="ECO:0000259" key="2">
    <source>
        <dbReference type="Pfam" id="PF22783"/>
    </source>
</evidence>
<evidence type="ECO:0000313" key="3">
    <source>
        <dbReference type="EMBL" id="TPV47678.1"/>
    </source>
</evidence>
<evidence type="ECO:0000256" key="1">
    <source>
        <dbReference type="SAM" id="MobiDB-lite"/>
    </source>
</evidence>
<name>A0A506QRY5_9GAMM</name>
<dbReference type="NCBIfam" id="NF033510">
    <property type="entry name" value="Ca_tandemer"/>
    <property type="match status" value="1"/>
</dbReference>
<dbReference type="Proteomes" id="UP000317747">
    <property type="component" value="Unassembled WGS sequence"/>
</dbReference>
<feature type="region of interest" description="Disordered" evidence="1">
    <location>
        <begin position="139"/>
        <end position="164"/>
    </location>
</feature>
<accession>A0A506QRY5</accession>
<feature type="compositionally biased region" description="Polar residues" evidence="1">
    <location>
        <begin position="144"/>
        <end position="164"/>
    </location>
</feature>
<proteinExistence type="predicted"/>
<gene>
    <name evidence="3" type="ORF">FJW01_02940</name>
</gene>
<dbReference type="OrthoDB" id="8481600at2"/>
<dbReference type="Pfam" id="PF22783">
    <property type="entry name" value="BapA_N"/>
    <property type="match status" value="1"/>
</dbReference>
<reference evidence="3 4" key="1">
    <citation type="submission" date="2019-06" db="EMBL/GenBank/DDBJ databases">
        <title>Taxogenomics and systematics of the genus Pantoea.</title>
        <authorList>
            <person name="Tambong J.T."/>
        </authorList>
    </citation>
    <scope>NUCLEOTIDE SEQUENCE [LARGE SCALE GENOMIC DNA]</scope>
    <source>
        <strain evidence="3 4">LMG 24200</strain>
    </source>
</reference>
<dbReference type="EMBL" id="VHJA01000025">
    <property type="protein sequence ID" value="TPV47678.1"/>
    <property type="molecule type" value="Genomic_DNA"/>
</dbReference>
<dbReference type="AlphaFoldDB" id="A0A506QRY5"/>
<dbReference type="NCBIfam" id="NF033677">
    <property type="entry name" value="biofilm_BapA_N"/>
    <property type="match status" value="1"/>
</dbReference>
<evidence type="ECO:0000313" key="4">
    <source>
        <dbReference type="Proteomes" id="UP000317747"/>
    </source>
</evidence>